<reference evidence="4 5" key="1">
    <citation type="journal article" date="2019" name="Emerg. Microbes Infect.">
        <title>Comprehensive subspecies identification of 175 nontuberculous mycobacteria species based on 7547 genomic profiles.</title>
        <authorList>
            <person name="Matsumoto Y."/>
            <person name="Kinjo T."/>
            <person name="Motooka D."/>
            <person name="Nabeya D."/>
            <person name="Jung N."/>
            <person name="Uechi K."/>
            <person name="Horii T."/>
            <person name="Iida T."/>
            <person name="Fujita J."/>
            <person name="Nakamura S."/>
        </authorList>
    </citation>
    <scope>NUCLEOTIDE SEQUENCE [LARGE SCALE GENOMIC DNA]</scope>
    <source>
        <strain evidence="4 5">JCM 30275</strain>
    </source>
</reference>
<keyword evidence="2" id="KW-0812">Transmembrane</keyword>
<feature type="transmembrane region" description="Helical" evidence="2">
    <location>
        <begin position="46"/>
        <end position="65"/>
    </location>
</feature>
<evidence type="ECO:0000256" key="2">
    <source>
        <dbReference type="SAM" id="Phobius"/>
    </source>
</evidence>
<proteinExistence type="predicted"/>
<dbReference type="GO" id="GO:0005615">
    <property type="term" value="C:extracellular space"/>
    <property type="evidence" value="ECO:0007669"/>
    <property type="project" value="InterPro"/>
</dbReference>
<keyword evidence="2" id="KW-1133">Transmembrane helix</keyword>
<dbReference type="Gene3D" id="2.60.40.1240">
    <property type="match status" value="1"/>
</dbReference>
<dbReference type="InterPro" id="IPR015250">
    <property type="entry name" value="MPT63-like"/>
</dbReference>
<sequence>MVESDVAQRKCEWTSAWVLNQRTRKLAVDSCSSNVSSLPRMTMKTAIAAAAVGLAMVLAPVATAAPTDPNTDTFGGWNHLVDDGGAVITVWKISDLKPSTDTIPGYPLAGRLWEATAAVRAAKGTVTPIIPDFNARSANGTNYPVLWQAATPAGISGATLPQGAKSTGKLYFDVTGPAPTQVVYNNGVADLLFWK</sequence>
<name>A0A6N4WIB5_9MYCO</name>
<organism evidence="4 5">
    <name type="scientific">Mycolicibacterium anyangense</name>
    <dbReference type="NCBI Taxonomy" id="1431246"/>
    <lineage>
        <taxon>Bacteria</taxon>
        <taxon>Bacillati</taxon>
        <taxon>Actinomycetota</taxon>
        <taxon>Actinomycetes</taxon>
        <taxon>Mycobacteriales</taxon>
        <taxon>Mycobacteriaceae</taxon>
        <taxon>Mycolicibacterium</taxon>
    </lineage>
</organism>
<evidence type="ECO:0000259" key="3">
    <source>
        <dbReference type="Pfam" id="PF09167"/>
    </source>
</evidence>
<dbReference type="Pfam" id="PF09167">
    <property type="entry name" value="DUF1942"/>
    <property type="match status" value="1"/>
</dbReference>
<dbReference type="SUPFAM" id="SSF81982">
    <property type="entry name" value="Antigen MPT63/MPB63 (immunoprotective extracellular protein)"/>
    <property type="match status" value="1"/>
</dbReference>
<dbReference type="AlphaFoldDB" id="A0A6N4WIB5"/>
<accession>A0A6N4WIB5</accession>
<dbReference type="InterPro" id="IPR029050">
    <property type="entry name" value="Immunoprotect_excell_Ig-like"/>
</dbReference>
<dbReference type="EMBL" id="AP022620">
    <property type="protein sequence ID" value="BBZ79794.1"/>
    <property type="molecule type" value="Genomic_DNA"/>
</dbReference>
<keyword evidence="5" id="KW-1185">Reference proteome</keyword>
<protein>
    <recommendedName>
        <fullName evidence="3">MPT63-like domain-containing protein</fullName>
    </recommendedName>
</protein>
<feature type="domain" description="MPT63-like" evidence="3">
    <location>
        <begin position="69"/>
        <end position="194"/>
    </location>
</feature>
<keyword evidence="2" id="KW-0472">Membrane</keyword>
<keyword evidence="1" id="KW-0732">Signal</keyword>
<gene>
    <name evidence="4" type="ORF">MANY_51310</name>
</gene>
<evidence type="ECO:0000256" key="1">
    <source>
        <dbReference type="ARBA" id="ARBA00022729"/>
    </source>
</evidence>
<evidence type="ECO:0000313" key="4">
    <source>
        <dbReference type="EMBL" id="BBZ79794.1"/>
    </source>
</evidence>
<dbReference type="Proteomes" id="UP000467249">
    <property type="component" value="Chromosome"/>
</dbReference>
<evidence type="ECO:0000313" key="5">
    <source>
        <dbReference type="Proteomes" id="UP000467249"/>
    </source>
</evidence>
<dbReference type="KEGG" id="many:MANY_51310"/>